<protein>
    <submittedName>
        <fullName evidence="2">Uncharacterized protein</fullName>
    </submittedName>
</protein>
<organism evidence="2 3">
    <name type="scientific">Exophiala oligosperma</name>
    <dbReference type="NCBI Taxonomy" id="215243"/>
    <lineage>
        <taxon>Eukaryota</taxon>
        <taxon>Fungi</taxon>
        <taxon>Dikarya</taxon>
        <taxon>Ascomycota</taxon>
        <taxon>Pezizomycotina</taxon>
        <taxon>Eurotiomycetes</taxon>
        <taxon>Chaetothyriomycetidae</taxon>
        <taxon>Chaetothyriales</taxon>
        <taxon>Herpotrichiellaceae</taxon>
        <taxon>Exophiala</taxon>
    </lineage>
</organism>
<dbReference type="Proteomes" id="UP000053342">
    <property type="component" value="Unassembled WGS sequence"/>
</dbReference>
<dbReference type="PANTHER" id="PTHR37535:SF3">
    <property type="entry name" value="FLUG DOMAIN-CONTAINING PROTEIN"/>
    <property type="match status" value="1"/>
</dbReference>
<dbReference type="HOGENOM" id="CLU_299355_0_0_1"/>
<name>A0A0D2D2H6_9EURO</name>
<keyword evidence="3" id="KW-1185">Reference proteome</keyword>
<evidence type="ECO:0000313" key="2">
    <source>
        <dbReference type="EMBL" id="KIW36435.1"/>
    </source>
</evidence>
<sequence length="1002" mass="113892">MARVLSAGALRHYKTWADICSMRKPRGRAHLSLGYEDHCLDMPIFPRCYADGSVDERLTSKSLADHALPDAGYRTGFRESLTFHASRREALFKVDNYGYSINERMRFGAHRHQGTYPAAYQSTISTVDGQATFFELERQNQRLHELFRGYSLHRNYNHWPTLPEYRRQQLEESGPAVADEKAVPPVDERGWDMKKRQRLYDQKRQTRERALRSHQTCPPAGFMISDDFPYESDFVYTRKLMPERDRLAENLFKEGSLRDPVGMMIMDDLVRLLQTKKSQTYCRGLNGSFDVCDTCHQQRIGSNRSTWWSHVYRCRKAAAKKVGQFQEFCFPCSRWFSSLASWKHHAAEHLQPSEEMRLLPLKCNIAQFRHTLLRPGFCPECLGGKTADPEVRFRQYTNVSEWKMHVRHHMSLRERGRWACSHPRCANLAAQTTLEELFEHLADIHQIPFTVAERAQVKRDESTHEEGQKKRIYRYVPKTQSTTRPKGDDGFIHRTSASMKQQLEAQITRRSTFELKIPRNIAPPLEVTQGKRLEARDSDEEDSVGARMANYSEMPVIDDSPPPQATRHSEVMSKDTHAPRDCPEAGLNCRDDVSSRGSCHTMPPRAESDNTEGQTLDAVVVPLQPAPAGGKKRQVLDSSSAFGRKKAKSLELLETSCRKRQVNITVEIPPLPVDWWTSKEKGHNSPSVAKGHSLTRRTRGGVVMPLPKKHPSKKRTKTQPTQRPRGRPRGRPREKIRCVRDLPQPCQPPSVDDHCLSPVRFRKRAREAANVILSHQPDQDESASSTMTREWNISDQDGISRPTSEHASLSIPSGGMSSIYVGLRTKIPTTNPTVSPRVLSILGSPDPLTERCWDRPVRQWPEDSPTSPLDEGEFQHDPRVIPHEQLRQMNAHDDCLFSQISPEFAPAISCTSFPTFPIPSAGAGETTGVEAFPELPAPLADTYDFDRYLRSPSPPCVSISEDGHNASHGRTPIDTAKDLCSNIVSQKYHQPKNSEGSTLKHM</sequence>
<dbReference type="InterPro" id="IPR021842">
    <property type="entry name" value="DUF3435"/>
</dbReference>
<gene>
    <name evidence="2" type="ORF">PV06_11325</name>
</gene>
<dbReference type="EMBL" id="KN847358">
    <property type="protein sequence ID" value="KIW36435.1"/>
    <property type="molecule type" value="Genomic_DNA"/>
</dbReference>
<dbReference type="GeneID" id="27363399"/>
<reference evidence="2 3" key="1">
    <citation type="submission" date="2015-01" db="EMBL/GenBank/DDBJ databases">
        <title>The Genome Sequence of Exophiala oligosperma CBS72588.</title>
        <authorList>
            <consortium name="The Broad Institute Genomics Platform"/>
            <person name="Cuomo C."/>
            <person name="de Hoog S."/>
            <person name="Gorbushina A."/>
            <person name="Stielow B."/>
            <person name="Teixiera M."/>
            <person name="Abouelleil A."/>
            <person name="Chapman S.B."/>
            <person name="Priest M."/>
            <person name="Young S.K."/>
            <person name="Wortman J."/>
            <person name="Nusbaum C."/>
            <person name="Birren B."/>
        </authorList>
    </citation>
    <scope>NUCLEOTIDE SEQUENCE [LARGE SCALE GENOMIC DNA]</scope>
    <source>
        <strain evidence="2 3">CBS 72588</strain>
    </source>
</reference>
<feature type="region of interest" description="Disordered" evidence="1">
    <location>
        <begin position="574"/>
        <end position="612"/>
    </location>
</feature>
<feature type="compositionally biased region" description="Basic and acidic residues" evidence="1">
    <location>
        <begin position="574"/>
        <end position="594"/>
    </location>
</feature>
<proteinExistence type="predicted"/>
<feature type="compositionally biased region" description="Basic residues" evidence="1">
    <location>
        <begin position="707"/>
        <end position="717"/>
    </location>
</feature>
<feature type="region of interest" description="Disordered" evidence="1">
    <location>
        <begin position="679"/>
        <end position="734"/>
    </location>
</feature>
<accession>A0A0D2D2H6</accession>
<dbReference type="PANTHER" id="PTHR37535">
    <property type="entry name" value="FLUG DOMAIN PROTEIN"/>
    <property type="match status" value="1"/>
</dbReference>
<dbReference type="Pfam" id="PF11917">
    <property type="entry name" value="DUF3435"/>
    <property type="match status" value="1"/>
</dbReference>
<evidence type="ECO:0000256" key="1">
    <source>
        <dbReference type="SAM" id="MobiDB-lite"/>
    </source>
</evidence>
<dbReference type="AlphaFoldDB" id="A0A0D2D2H6"/>
<dbReference type="OrthoDB" id="5400577at2759"/>
<evidence type="ECO:0000313" key="3">
    <source>
        <dbReference type="Proteomes" id="UP000053342"/>
    </source>
</evidence>
<dbReference type="RefSeq" id="XP_016256651.1">
    <property type="nucleotide sequence ID" value="XM_016412976.1"/>
</dbReference>
<dbReference type="STRING" id="215243.A0A0D2D2H6"/>
<dbReference type="VEuPathDB" id="FungiDB:PV06_11325"/>